<dbReference type="InterPro" id="IPR006527">
    <property type="entry name" value="F-box-assoc_dom_typ1"/>
</dbReference>
<dbReference type="InterPro" id="IPR050796">
    <property type="entry name" value="SCF_F-box_component"/>
</dbReference>
<reference evidence="2" key="2">
    <citation type="submission" date="2015-07" db="EMBL/GenBank/DDBJ databases">
        <authorList>
            <person name="Noorani M."/>
        </authorList>
    </citation>
    <scope>NUCLEOTIDE SEQUENCE</scope>
    <source>
        <strain evidence="2">Yugu1</strain>
    </source>
</reference>
<feature type="domain" description="F-box associated beta-propeller type 1" evidence="1">
    <location>
        <begin position="115"/>
        <end position="392"/>
    </location>
</feature>
<reference evidence="2" key="1">
    <citation type="journal article" date="2012" name="Nat. Biotechnol.">
        <title>Reference genome sequence of the model plant Setaria.</title>
        <authorList>
            <person name="Bennetzen J.L."/>
            <person name="Schmutz J."/>
            <person name="Wang H."/>
            <person name="Percifield R."/>
            <person name="Hawkins J."/>
            <person name="Pontaroli A.C."/>
            <person name="Estep M."/>
            <person name="Feng L."/>
            <person name="Vaughn J.N."/>
            <person name="Grimwood J."/>
            <person name="Jenkins J."/>
            <person name="Barry K."/>
            <person name="Lindquist E."/>
            <person name="Hellsten U."/>
            <person name="Deshpande S."/>
            <person name="Wang X."/>
            <person name="Wu X."/>
            <person name="Mitros T."/>
            <person name="Triplett J."/>
            <person name="Yang X."/>
            <person name="Ye C.Y."/>
            <person name="Mauro-Herrera M."/>
            <person name="Wang L."/>
            <person name="Li P."/>
            <person name="Sharma M."/>
            <person name="Sharma R."/>
            <person name="Ronald P.C."/>
            <person name="Panaud O."/>
            <person name="Kellogg E.A."/>
            <person name="Brutnell T.P."/>
            <person name="Doust A.N."/>
            <person name="Tuskan G.A."/>
            <person name="Rokhsar D."/>
            <person name="Devos K.M."/>
        </authorList>
    </citation>
    <scope>NUCLEOTIDE SEQUENCE [LARGE SCALE GENOMIC DNA]</scope>
    <source>
        <strain evidence="2">Yugu1</strain>
    </source>
</reference>
<dbReference type="EMBL" id="CM003530">
    <property type="protein sequence ID" value="RCV19201.1"/>
    <property type="molecule type" value="Genomic_DNA"/>
</dbReference>
<sequence>MLRPERCAAILDDVLIYEVLVRLPANGCGCFRRSWRAGITGASFVRRHLELSRTRPPSVLAVPREVDPLDDYATSTEISFHRLMLPPAPAPGTTETELIFEKAWPEGITRRIAPTHCDGLVAIATATDRVFVCNPATGEFVALPLGRHNAELQDRDLLVPPVALGFDRWRNCYVVGRYFYRAYGEKSFNNVTGEYSQDYDIGQEVFTIGAGSWELTQDPPHAVGILMPMCTRRAFYWHSDVPKPRLMRFSLQGRTFAVVSRPPVGRDHLSVHEMVDLDGKLCYVHAAAEASFHVWLADDRHDELQWSLHCRIDLHPDPNLIYYSRPVISDGGKMLFRAAGEYSYNHLFWCSVPNNTREKMVDLYTRPDGSKYVGQSQDLLQYVVPYFESLVSLTACNY</sequence>
<dbReference type="Pfam" id="PF07734">
    <property type="entry name" value="FBA_1"/>
    <property type="match status" value="1"/>
</dbReference>
<proteinExistence type="predicted"/>
<evidence type="ECO:0000313" key="2">
    <source>
        <dbReference type="EMBL" id="RCV19201.1"/>
    </source>
</evidence>
<dbReference type="NCBIfam" id="TIGR01640">
    <property type="entry name" value="F_box_assoc_1"/>
    <property type="match status" value="1"/>
</dbReference>
<organism evidence="2">
    <name type="scientific">Setaria italica</name>
    <name type="common">Foxtail millet</name>
    <name type="synonym">Panicum italicum</name>
    <dbReference type="NCBI Taxonomy" id="4555"/>
    <lineage>
        <taxon>Eukaryota</taxon>
        <taxon>Viridiplantae</taxon>
        <taxon>Streptophyta</taxon>
        <taxon>Embryophyta</taxon>
        <taxon>Tracheophyta</taxon>
        <taxon>Spermatophyta</taxon>
        <taxon>Magnoliopsida</taxon>
        <taxon>Liliopsida</taxon>
        <taxon>Poales</taxon>
        <taxon>Poaceae</taxon>
        <taxon>PACMAD clade</taxon>
        <taxon>Panicoideae</taxon>
        <taxon>Panicodae</taxon>
        <taxon>Paniceae</taxon>
        <taxon>Cenchrinae</taxon>
        <taxon>Setaria</taxon>
    </lineage>
</organism>
<protein>
    <recommendedName>
        <fullName evidence="1">F-box associated beta-propeller type 1 domain-containing protein</fullName>
    </recommendedName>
</protein>
<gene>
    <name evidence="2" type="ORF">SETIT_3G365100v2</name>
</gene>
<dbReference type="PANTHER" id="PTHR31672">
    <property type="entry name" value="BNACNNG10540D PROTEIN"/>
    <property type="match status" value="1"/>
</dbReference>
<accession>A0A368QMM9</accession>
<evidence type="ECO:0000259" key="1">
    <source>
        <dbReference type="Pfam" id="PF07734"/>
    </source>
</evidence>
<dbReference type="PANTHER" id="PTHR31672:SF13">
    <property type="entry name" value="F-BOX PROTEIN CPR30-LIKE"/>
    <property type="match status" value="1"/>
</dbReference>
<dbReference type="InterPro" id="IPR017451">
    <property type="entry name" value="F-box-assoc_interact_dom"/>
</dbReference>
<dbReference type="AlphaFoldDB" id="A0A368QMM9"/>
<name>A0A368QMM9_SETIT</name>
<dbReference type="OrthoDB" id="654254at2759"/>
<dbReference type="KEGG" id="sita:101773643"/>